<evidence type="ECO:0000256" key="1">
    <source>
        <dbReference type="SAM" id="Phobius"/>
    </source>
</evidence>
<dbReference type="Proteomes" id="UP000243750">
    <property type="component" value="Unassembled WGS sequence"/>
</dbReference>
<reference evidence="2 4" key="1">
    <citation type="submission" date="2017-09" db="EMBL/GenBank/DDBJ databases">
        <title>Bacterial and phytoplankton interrelationship in Kongsfjorden, an Arctic fjord.</title>
        <authorList>
            <person name="Sinha R."/>
            <person name="Krishnan K."/>
        </authorList>
    </citation>
    <scope>NUCLEOTIDE SEQUENCE [LARGE SCALE GENOMIC DNA]</scope>
    <source>
        <strain evidence="2 4">58</strain>
    </source>
</reference>
<feature type="transmembrane region" description="Helical" evidence="1">
    <location>
        <begin position="12"/>
        <end position="34"/>
    </location>
</feature>
<organism evidence="2 4">
    <name type="scientific">Halopseudomonas pelagia</name>
    <dbReference type="NCBI Taxonomy" id="553151"/>
    <lineage>
        <taxon>Bacteria</taxon>
        <taxon>Pseudomonadati</taxon>
        <taxon>Pseudomonadota</taxon>
        <taxon>Gammaproteobacteria</taxon>
        <taxon>Pseudomonadales</taxon>
        <taxon>Pseudomonadaceae</taxon>
        <taxon>Halopseudomonas</taxon>
    </lineage>
</organism>
<evidence type="ECO:0000313" key="5">
    <source>
        <dbReference type="Proteomes" id="UP000344571"/>
    </source>
</evidence>
<reference evidence="3 5" key="2">
    <citation type="submission" date="2018-10" db="EMBL/GenBank/DDBJ databases">
        <title>Complete genome sequence of Pseudomonas pelagia strain Kongs-67.</title>
        <authorList>
            <person name="Sinha R.K."/>
            <person name="Krishnan K."/>
        </authorList>
    </citation>
    <scope>NUCLEOTIDE SEQUENCE [LARGE SCALE GENOMIC DNA]</scope>
    <source>
        <strain evidence="3 5">Kongs-67</strain>
    </source>
</reference>
<dbReference type="EMBL" id="NWMT01000214">
    <property type="protein sequence ID" value="PCC98279.1"/>
    <property type="molecule type" value="Genomic_DNA"/>
</dbReference>
<keyword evidence="1" id="KW-0472">Membrane</keyword>
<keyword evidence="5" id="KW-1185">Reference proteome</keyword>
<dbReference type="Proteomes" id="UP000344571">
    <property type="component" value="Chromosome"/>
</dbReference>
<evidence type="ECO:0000313" key="4">
    <source>
        <dbReference type="Proteomes" id="UP000243750"/>
    </source>
</evidence>
<evidence type="ECO:0000313" key="2">
    <source>
        <dbReference type="EMBL" id="PCC98279.1"/>
    </source>
</evidence>
<sequence>MARKRTSTFEDLVTLLSRLPWWASLLIGVISWLILRPVATSPMATPAGATLDDLSGIMLSQAWRVFAMFGQYLILNRP</sequence>
<evidence type="ECO:0000313" key="3">
    <source>
        <dbReference type="EMBL" id="QFY56706.1"/>
    </source>
</evidence>
<accession>A0AA91U0C6</accession>
<keyword evidence="1" id="KW-1133">Transmembrane helix</keyword>
<gene>
    <name evidence="2" type="ORF">CO192_15935</name>
    <name evidence="3" type="ORF">EAO82_10180</name>
</gene>
<dbReference type="AlphaFoldDB" id="A0AA91U0C6"/>
<name>A0AA91U0C6_9GAMM</name>
<feature type="transmembrane region" description="Helical" evidence="1">
    <location>
        <begin position="54"/>
        <end position="75"/>
    </location>
</feature>
<proteinExistence type="predicted"/>
<protein>
    <submittedName>
        <fullName evidence="2">Uncharacterized protein</fullName>
    </submittedName>
</protein>
<keyword evidence="1" id="KW-0812">Transmembrane</keyword>
<dbReference type="EMBL" id="CP033116">
    <property type="protein sequence ID" value="QFY56706.1"/>
    <property type="molecule type" value="Genomic_DNA"/>
</dbReference>
<dbReference type="RefSeq" id="WP_096347536.1">
    <property type="nucleotide sequence ID" value="NZ_CP033116.1"/>
</dbReference>